<reference evidence="1" key="2">
    <citation type="journal article" date="2015" name="Fish Shellfish Immunol.">
        <title>Early steps in the European eel (Anguilla anguilla)-Vibrio vulnificus interaction in the gills: Role of the RtxA13 toxin.</title>
        <authorList>
            <person name="Callol A."/>
            <person name="Pajuelo D."/>
            <person name="Ebbesson L."/>
            <person name="Teles M."/>
            <person name="MacKenzie S."/>
            <person name="Amaro C."/>
        </authorList>
    </citation>
    <scope>NUCLEOTIDE SEQUENCE</scope>
</reference>
<dbReference type="EMBL" id="GBXM01089057">
    <property type="protein sequence ID" value="JAH19520.1"/>
    <property type="molecule type" value="Transcribed_RNA"/>
</dbReference>
<dbReference type="AlphaFoldDB" id="A0A0E9QTD1"/>
<evidence type="ECO:0000313" key="1">
    <source>
        <dbReference type="EMBL" id="JAH19520.1"/>
    </source>
</evidence>
<protein>
    <submittedName>
        <fullName evidence="1">Uncharacterized protein</fullName>
    </submittedName>
</protein>
<organism evidence="1">
    <name type="scientific">Anguilla anguilla</name>
    <name type="common">European freshwater eel</name>
    <name type="synonym">Muraena anguilla</name>
    <dbReference type="NCBI Taxonomy" id="7936"/>
    <lineage>
        <taxon>Eukaryota</taxon>
        <taxon>Metazoa</taxon>
        <taxon>Chordata</taxon>
        <taxon>Craniata</taxon>
        <taxon>Vertebrata</taxon>
        <taxon>Euteleostomi</taxon>
        <taxon>Actinopterygii</taxon>
        <taxon>Neopterygii</taxon>
        <taxon>Teleostei</taxon>
        <taxon>Anguilliformes</taxon>
        <taxon>Anguillidae</taxon>
        <taxon>Anguilla</taxon>
    </lineage>
</organism>
<sequence length="43" mass="4937">MMMRLQRKQNSLTLATAVRTYLLGELTERFAYHCKCGDCLQAA</sequence>
<name>A0A0E9QTD1_ANGAN</name>
<proteinExistence type="predicted"/>
<accession>A0A0E9QTD1</accession>
<reference evidence="1" key="1">
    <citation type="submission" date="2014-11" db="EMBL/GenBank/DDBJ databases">
        <authorList>
            <person name="Amaro Gonzalez C."/>
        </authorList>
    </citation>
    <scope>NUCLEOTIDE SEQUENCE</scope>
</reference>